<dbReference type="Pfam" id="PF13193">
    <property type="entry name" value="AMP-binding_C"/>
    <property type="match status" value="1"/>
</dbReference>
<dbReference type="Proteomes" id="UP000242664">
    <property type="component" value="Unassembled WGS sequence"/>
</dbReference>
<dbReference type="InterPro" id="IPR020845">
    <property type="entry name" value="AMP-binding_CS"/>
</dbReference>
<keyword evidence="3" id="KW-0547">Nucleotide-binding</keyword>
<evidence type="ECO:0000259" key="6">
    <source>
        <dbReference type="Pfam" id="PF13193"/>
    </source>
</evidence>
<evidence type="ECO:0000256" key="1">
    <source>
        <dbReference type="ARBA" id="ARBA00006432"/>
    </source>
</evidence>
<evidence type="ECO:0000256" key="4">
    <source>
        <dbReference type="ARBA" id="ARBA00022840"/>
    </source>
</evidence>
<gene>
    <name evidence="7" type="ORF">VEx25_A0959</name>
</gene>
<evidence type="ECO:0000259" key="5">
    <source>
        <dbReference type="Pfam" id="PF00501"/>
    </source>
</evidence>
<feature type="domain" description="AMP-dependent synthetase/ligase" evidence="5">
    <location>
        <begin position="130"/>
        <end position="509"/>
    </location>
</feature>
<name>A0ABM9WYL3_VIBAE</name>
<accession>A0ABM9WYL3</accession>
<dbReference type="InterPro" id="IPR005914">
    <property type="entry name" value="Acac_CoA_synth"/>
</dbReference>
<dbReference type="InterPro" id="IPR045851">
    <property type="entry name" value="AMP-bd_C_sf"/>
</dbReference>
<dbReference type="EMBL" id="DS267809">
    <property type="protein sequence ID" value="EDN58530.1"/>
    <property type="molecule type" value="Genomic_DNA"/>
</dbReference>
<keyword evidence="8" id="KW-1185">Reference proteome</keyword>
<keyword evidence="2 7" id="KW-0436">Ligase</keyword>
<feature type="domain" description="AMP-binding enzyme C-terminal" evidence="6">
    <location>
        <begin position="580"/>
        <end position="653"/>
    </location>
</feature>
<dbReference type="GO" id="GO:0030729">
    <property type="term" value="F:acetoacetate-CoA ligase activity"/>
    <property type="evidence" value="ECO:0007669"/>
    <property type="project" value="UniProtKB-EC"/>
</dbReference>
<evidence type="ECO:0000313" key="8">
    <source>
        <dbReference type="Proteomes" id="UP000242664"/>
    </source>
</evidence>
<reference evidence="8" key="1">
    <citation type="submission" date="2006-10" db="EMBL/GenBank/DDBJ databases">
        <authorList>
            <person name="Heidelberg J."/>
            <person name="Sebastian Y."/>
        </authorList>
    </citation>
    <scope>NUCLEOTIDE SEQUENCE [LARGE SCALE GENOMIC DNA]</scope>
    <source>
        <strain evidence="8">EX25</strain>
    </source>
</reference>
<evidence type="ECO:0000256" key="3">
    <source>
        <dbReference type="ARBA" id="ARBA00022741"/>
    </source>
</evidence>
<dbReference type="InterPro" id="IPR042099">
    <property type="entry name" value="ANL_N_sf"/>
</dbReference>
<sequence>MFAPLFCFGHIQKELKLEGPMQNSAPIWSPSAERISNSNLLRFIETVNAHQTEDISINNYTSLHQWSIDHNDEFWRHTWHFCNVIGNIGSQVKSLGAPKWTQTDSTQSHVNRDTVWFADATLNYAENLLSQAEQTPEREFIVFTNESGEHKQLTGTQLLEQVSVVQQWLLNCGVGKGDVVAGYLPYLPETVIAMLATTSLGAIWTSTSPDFGIDSVVERFGQVKPKVLFCCDGYQFGGKTFDMTDKNTTLSSKLSSVSEYATISVCQIEYIQNAKSASTSDFVYWSDMAHHFSPQPIQYQPTLFNDPLFILYSSGTTGQPKCIVHSVGGTLLNHLKEHQLHCDIKPQDKVFYYTTCGWMMWNWHVSALASGATLVIYDGSPVYPDHSVLWRLAEEHSVSLFGTSAKYLEALEQANYSPKSEHDLKSLTTLCSTGSVLYPEQFNYVYQHIKQDLHLASIAGGTDICGCFVLGNPISPVYKGECQGSGLGIDVRVLDDEGKTITQQRGELTCNNSLPNFPIGFWHDNGERYHNAYWSKFTDIWHHGDDVMQTEHGGFIFYGRSDATLNPGGVRIGTAEIYQQVNALPEVEDSIAVGKLNQQSEEIWLLVKLAHDVELTQQLTDSIRETLKTKCSPRHVPRQIFAISDIPKTRSGKLVELAVKQLVNGQAIKNIGAIANPEVLEEIKTLFNIECATVT</sequence>
<dbReference type="NCBIfam" id="TIGR01217">
    <property type="entry name" value="ac_ac_CoA_syn"/>
    <property type="match status" value="1"/>
</dbReference>
<evidence type="ECO:0000256" key="2">
    <source>
        <dbReference type="ARBA" id="ARBA00022598"/>
    </source>
</evidence>
<dbReference type="Gene3D" id="3.30.300.30">
    <property type="match status" value="1"/>
</dbReference>
<keyword evidence="4" id="KW-0067">ATP-binding</keyword>
<organism evidence="7 8">
    <name type="scientific">Vibrio antiquarius (strain Ex25)</name>
    <dbReference type="NCBI Taxonomy" id="150340"/>
    <lineage>
        <taxon>Bacteria</taxon>
        <taxon>Pseudomonadati</taxon>
        <taxon>Pseudomonadota</taxon>
        <taxon>Gammaproteobacteria</taxon>
        <taxon>Vibrionales</taxon>
        <taxon>Vibrionaceae</taxon>
        <taxon>Vibrio</taxon>
        <taxon>Vibrio diabolicus subgroup</taxon>
    </lineage>
</organism>
<dbReference type="PROSITE" id="PS00455">
    <property type="entry name" value="AMP_BINDING"/>
    <property type="match status" value="1"/>
</dbReference>
<dbReference type="SUPFAM" id="SSF56801">
    <property type="entry name" value="Acetyl-CoA synthetase-like"/>
    <property type="match status" value="1"/>
</dbReference>
<dbReference type="EC" id="6.2.1.16" evidence="7"/>
<proteinExistence type="inferred from homology"/>
<dbReference type="InterPro" id="IPR000873">
    <property type="entry name" value="AMP-dep_synth/lig_dom"/>
</dbReference>
<dbReference type="Pfam" id="PF00501">
    <property type="entry name" value="AMP-binding"/>
    <property type="match status" value="1"/>
</dbReference>
<dbReference type="PANTHER" id="PTHR42921:SF1">
    <property type="entry name" value="ACETOACETYL-COA SYNTHETASE"/>
    <property type="match status" value="1"/>
</dbReference>
<comment type="similarity">
    <text evidence="1">Belongs to the ATP-dependent AMP-binding enzyme family.</text>
</comment>
<dbReference type="Gene3D" id="3.40.50.12780">
    <property type="entry name" value="N-terminal domain of ligase-like"/>
    <property type="match status" value="1"/>
</dbReference>
<dbReference type="PANTHER" id="PTHR42921">
    <property type="entry name" value="ACETOACETYL-COA SYNTHETASE"/>
    <property type="match status" value="1"/>
</dbReference>
<dbReference type="NCBIfam" id="NF002937">
    <property type="entry name" value="PRK03584.1"/>
    <property type="match status" value="1"/>
</dbReference>
<dbReference type="InterPro" id="IPR025110">
    <property type="entry name" value="AMP-bd_C"/>
</dbReference>
<protein>
    <submittedName>
        <fullName evidence="7">Acetoacetyl-CoA synthase</fullName>
        <ecNumber evidence="7">6.2.1.16</ecNumber>
    </submittedName>
</protein>
<evidence type="ECO:0000313" key="7">
    <source>
        <dbReference type="EMBL" id="EDN58530.1"/>
    </source>
</evidence>